<dbReference type="GO" id="GO:0051016">
    <property type="term" value="P:barbed-end actin filament capping"/>
    <property type="evidence" value="ECO:0007669"/>
    <property type="project" value="TreeGrafter"/>
</dbReference>
<evidence type="ECO:0000313" key="5">
    <source>
        <dbReference type="EMBL" id="TPX41037.1"/>
    </source>
</evidence>
<reference evidence="5 6" key="1">
    <citation type="journal article" date="2019" name="Sci. Rep.">
        <title>Comparative genomics of chytrid fungi reveal insights into the obligate biotrophic and pathogenic lifestyle of Synchytrium endobioticum.</title>
        <authorList>
            <person name="van de Vossenberg B.T.L.H."/>
            <person name="Warris S."/>
            <person name="Nguyen H.D.T."/>
            <person name="van Gent-Pelzer M.P.E."/>
            <person name="Joly D.L."/>
            <person name="van de Geest H.C."/>
            <person name="Bonants P.J.M."/>
            <person name="Smith D.S."/>
            <person name="Levesque C.A."/>
            <person name="van der Lee T.A.J."/>
        </authorList>
    </citation>
    <scope>NUCLEOTIDE SEQUENCE [LARGE SCALE GENOMIC DNA]</scope>
    <source>
        <strain evidence="5 6">LEV6574</strain>
    </source>
</reference>
<dbReference type="GO" id="GO:0008154">
    <property type="term" value="P:actin polymerization or depolymerization"/>
    <property type="evidence" value="ECO:0007669"/>
    <property type="project" value="TreeGrafter"/>
</dbReference>
<dbReference type="Proteomes" id="UP000320475">
    <property type="component" value="Unassembled WGS sequence"/>
</dbReference>
<evidence type="ECO:0000256" key="1">
    <source>
        <dbReference type="ARBA" id="ARBA00022737"/>
    </source>
</evidence>
<keyword evidence="2" id="KW-0175">Coiled coil</keyword>
<dbReference type="EMBL" id="QEAM01000344">
    <property type="protein sequence ID" value="TPX41037.1"/>
    <property type="molecule type" value="Genomic_DNA"/>
</dbReference>
<dbReference type="GO" id="GO:0015629">
    <property type="term" value="C:actin cytoskeleton"/>
    <property type="evidence" value="ECO:0007669"/>
    <property type="project" value="TreeGrafter"/>
</dbReference>
<comment type="caution">
    <text evidence="5">The sequence shown here is derived from an EMBL/GenBank/DDBJ whole genome shotgun (WGS) entry which is preliminary data.</text>
</comment>
<dbReference type="GO" id="GO:0005634">
    <property type="term" value="C:nucleus"/>
    <property type="evidence" value="ECO:0007669"/>
    <property type="project" value="TreeGrafter"/>
</dbReference>
<gene>
    <name evidence="5" type="ORF">SeLEV6574_g06277</name>
</gene>
<dbReference type="GO" id="GO:0051015">
    <property type="term" value="F:actin filament binding"/>
    <property type="evidence" value="ECO:0007669"/>
    <property type="project" value="InterPro"/>
</dbReference>
<sequence>MGEDAVSRARRLRQDMKKASSTLMDYDAELARQRDENRERRRLEREALLDAEEKRTRSSILQRAASDGAASKRASVAGGRTQLDEGQLKRLEDESVQRIRRRAAVLDKERLVLEQELRSGYVLGRKLEGIIRTKVHALVPHAARGTWNAKHSSGAERIHCTAYEMLGHLRRKASVIGSSWFGSNNPHLNEPALEDEFICTTQPSAAATSNAMSSAVSSYFRAAVHMLADATTSASSAASSYADSASTYIEQQYARPKKYVLQSPDFYGADFSPAVEKNQVDGDLRQELEKRADLNDQEAKEREKIYSENGQLFLKALDNMATLRKKVSGFGRDATSLDSFAILVEAMEKDASLPRLPAAVTLQDSCTAQSHKSQKKQTSVAQDTIPQMDFSETFAPNLPDLPGVTVWRIERLKPVLLHLPRGLGTFCEGDAYLVVMTYRNDDSGALEHHIYTWVGASAELDKRFCAALYSVGLRNFVGSPRRVEHEISHEESDAFLALFKEVNYQSVEMATEPGLAPVGEKSYPLRLYKLYGHRNSKIRLVPPSFTSLESAAVLVLDWGMEIFVWAGANSKLHHRIVAKMLARRINNLERGRNAALEELEQGNENERFWVVLGGRPKKEADTESDSMIAEREFRELAEASPRMYRVEPILMDNLDMNDLLVTAGALKSVMLQSDGVYVIDAAVELFLWIGKHASLDTKLIANEFLARLVPMQPRPRWIGINKMAEGEETEVFKLMFSDWEEHASDVDWQDVRSGNADLKTRATVPSLGAMRVDVGALYQPAPAFDVQIPAIDELCSHANRLLQSFSSFIYAKGRFVQVPPEERGHFFIGDAYVFLCVYSLEEKEQQNDREKKIHGATGMDPGRISVTGPPSRVSRGPSLETSIDKVSPSSLHNGDLVSDTQLRGPQEKADIANVEAVVYLWQGNRSSKLAYSTFVFKTQAEMTELIKELYKCPVKVVHLEQGREPLALLAHLDNMCVYHRGTRKEWLDRRARPSTSSISSNDINSSIFLPSTDPVVMYQIRTDLRYKTTRAIQVPARASSLVTRDCFFLHMPDLSHTSYLWAGKGASKDEVKRAHLVIRKILGVSAPTPPSDLPGSPALSLTPITAPVVASVTTNTSLRSALSSLTSSIWTPGAGPTSLVNGSPYRQIDERLEPLAFWDLLGGKSRYAPGSEYYYASVPRVLRCTCSPGYFLVEEVYHFQQSDLKPGTCCIIDPGASKLFVWIGTEASDVVRKLARKSVEVWLDNLDDGRVLAADGAVMLGLPEAIIDKFCKEQVFAKDARMRRQNSESMSQATKVGLLRRVRSRAVGFKASHEGDVVFVTQGNEPMELTAYFHGWDEELWKSATIAHPGNAFLRQEQARQNAYMLEKAEAEASAEA</sequence>
<feature type="region of interest" description="Disordered" evidence="3">
    <location>
        <begin position="1"/>
        <end position="41"/>
    </location>
</feature>
<dbReference type="VEuPathDB" id="FungiDB:SeMB42_g01068"/>
<organism evidence="5 6">
    <name type="scientific">Synchytrium endobioticum</name>
    <dbReference type="NCBI Taxonomy" id="286115"/>
    <lineage>
        <taxon>Eukaryota</taxon>
        <taxon>Fungi</taxon>
        <taxon>Fungi incertae sedis</taxon>
        <taxon>Chytridiomycota</taxon>
        <taxon>Chytridiomycota incertae sedis</taxon>
        <taxon>Chytridiomycetes</taxon>
        <taxon>Synchytriales</taxon>
        <taxon>Synchytriaceae</taxon>
        <taxon>Synchytrium</taxon>
    </lineage>
</organism>
<evidence type="ECO:0000313" key="6">
    <source>
        <dbReference type="Proteomes" id="UP000320475"/>
    </source>
</evidence>
<feature type="domain" description="Gelsolin-like" evidence="4">
    <location>
        <begin position="660"/>
        <end position="732"/>
    </location>
</feature>
<dbReference type="InterPro" id="IPR007122">
    <property type="entry name" value="Villin/Gelsolin"/>
</dbReference>
<feature type="domain" description="Gelsolin-like" evidence="4">
    <location>
        <begin position="541"/>
        <end position="609"/>
    </location>
</feature>
<evidence type="ECO:0000256" key="2">
    <source>
        <dbReference type="SAM" id="Coils"/>
    </source>
</evidence>
<dbReference type="PANTHER" id="PTHR11977:SF51">
    <property type="entry name" value="PROTEIN FLIGHTLESS-1 HOMOLOG"/>
    <property type="match status" value="1"/>
</dbReference>
<proteinExistence type="predicted"/>
<dbReference type="SUPFAM" id="SSF55753">
    <property type="entry name" value="Actin depolymerizing proteins"/>
    <property type="match status" value="6"/>
</dbReference>
<feature type="region of interest" description="Disordered" evidence="3">
    <location>
        <begin position="847"/>
        <end position="898"/>
    </location>
</feature>
<dbReference type="InterPro" id="IPR029006">
    <property type="entry name" value="ADF-H/Gelsolin-like_dom_sf"/>
</dbReference>
<dbReference type="PANTHER" id="PTHR11977">
    <property type="entry name" value="VILLIN"/>
    <property type="match status" value="1"/>
</dbReference>
<feature type="region of interest" description="Disordered" evidence="3">
    <location>
        <begin position="59"/>
        <end position="81"/>
    </location>
</feature>
<dbReference type="InterPro" id="IPR007123">
    <property type="entry name" value="Gelsolin-like_dom"/>
</dbReference>
<evidence type="ECO:0000256" key="3">
    <source>
        <dbReference type="SAM" id="MobiDB-lite"/>
    </source>
</evidence>
<protein>
    <recommendedName>
        <fullName evidence="4">Gelsolin-like domain-containing protein</fullName>
    </recommendedName>
</protein>
<dbReference type="GO" id="GO:0005737">
    <property type="term" value="C:cytoplasm"/>
    <property type="evidence" value="ECO:0007669"/>
    <property type="project" value="TreeGrafter"/>
</dbReference>
<feature type="compositionally biased region" description="Basic and acidic residues" evidence="3">
    <location>
        <begin position="29"/>
        <end position="41"/>
    </location>
</feature>
<dbReference type="GO" id="GO:0005546">
    <property type="term" value="F:phosphatidylinositol-4,5-bisphosphate binding"/>
    <property type="evidence" value="ECO:0007669"/>
    <property type="project" value="TreeGrafter"/>
</dbReference>
<feature type="compositionally biased region" description="Polar residues" evidence="3">
    <location>
        <begin position="887"/>
        <end position="898"/>
    </location>
</feature>
<evidence type="ECO:0000259" key="4">
    <source>
        <dbReference type="Pfam" id="PF00626"/>
    </source>
</evidence>
<name>A0A507CPH6_9FUNG</name>
<dbReference type="SMART" id="SM00262">
    <property type="entry name" value="GEL"/>
    <property type="match status" value="6"/>
</dbReference>
<keyword evidence="1" id="KW-0677">Repeat</keyword>
<dbReference type="Pfam" id="PF00626">
    <property type="entry name" value="Gelsolin"/>
    <property type="match status" value="2"/>
</dbReference>
<dbReference type="VEuPathDB" id="FungiDB:SeMB42_g05724"/>
<accession>A0A507CPH6</accession>
<dbReference type="OrthoDB" id="6375767at2759"/>
<dbReference type="GO" id="GO:0051014">
    <property type="term" value="P:actin filament severing"/>
    <property type="evidence" value="ECO:0007669"/>
    <property type="project" value="TreeGrafter"/>
</dbReference>
<feature type="coiled-coil region" evidence="2">
    <location>
        <begin position="578"/>
        <end position="605"/>
    </location>
</feature>
<dbReference type="Gene3D" id="3.40.20.10">
    <property type="entry name" value="Severin"/>
    <property type="match status" value="6"/>
</dbReference>